<reference evidence="1" key="1">
    <citation type="submission" date="2020-06" db="EMBL/GenBank/DDBJ databases">
        <title>Haloterrigena sp. nov., an extremely halophilic archaeon isolated from a saline sediment.</title>
        <authorList>
            <person name="Liu B.-B."/>
        </authorList>
    </citation>
    <scope>NUCLEOTIDE SEQUENCE</scope>
    <source>
        <strain evidence="1">SYSU A121-1</strain>
    </source>
</reference>
<organism evidence="1 2">
    <name type="scientific">Haloterrigena gelatinilytica</name>
    <dbReference type="NCBI Taxonomy" id="2741724"/>
    <lineage>
        <taxon>Archaea</taxon>
        <taxon>Methanobacteriati</taxon>
        <taxon>Methanobacteriota</taxon>
        <taxon>Stenosarchaea group</taxon>
        <taxon>Halobacteria</taxon>
        <taxon>Halobacteriales</taxon>
        <taxon>Natrialbaceae</taxon>
        <taxon>Haloterrigena</taxon>
    </lineage>
</organism>
<dbReference type="EMBL" id="JABURA010000001">
    <property type="protein sequence ID" value="NUB90447.1"/>
    <property type="molecule type" value="Genomic_DNA"/>
</dbReference>
<accession>A0A8J8KEX9</accession>
<comment type="caution">
    <text evidence="1">The sequence shown here is derived from an EMBL/GenBank/DDBJ whole genome shotgun (WGS) entry which is preliminary data.</text>
</comment>
<evidence type="ECO:0000313" key="1">
    <source>
        <dbReference type="EMBL" id="NUB90447.1"/>
    </source>
</evidence>
<dbReference type="Proteomes" id="UP000728647">
    <property type="component" value="Unassembled WGS sequence"/>
</dbReference>
<protein>
    <submittedName>
        <fullName evidence="1">Uncharacterized protein</fullName>
    </submittedName>
</protein>
<gene>
    <name evidence="1" type="ORF">HT576_05285</name>
</gene>
<sequence>MTDEEVETVIETLGLGDGEPDKLADVDDQLEMLEAGRPTRFWSRSLKILERCSQL</sequence>
<dbReference type="RefSeq" id="WP_174701442.1">
    <property type="nucleotide sequence ID" value="NZ_JABURA010000001.1"/>
</dbReference>
<proteinExistence type="predicted"/>
<name>A0A8J8KEX9_9EURY</name>
<evidence type="ECO:0000313" key="2">
    <source>
        <dbReference type="Proteomes" id="UP000728647"/>
    </source>
</evidence>
<dbReference type="AlphaFoldDB" id="A0A8J8KEX9"/>